<feature type="region of interest" description="Disordered" evidence="1">
    <location>
        <begin position="1"/>
        <end position="64"/>
    </location>
</feature>
<dbReference type="InterPro" id="IPR035924">
    <property type="entry name" value="FlaG-like_sf"/>
</dbReference>
<reference evidence="2 3" key="1">
    <citation type="submission" date="2020-08" db="EMBL/GenBank/DDBJ databases">
        <title>Genomic Encyclopedia of Type Strains, Phase III (KMG-III): the genomes of soil and plant-associated and newly described type strains.</title>
        <authorList>
            <person name="Whitman W."/>
        </authorList>
    </citation>
    <scope>NUCLEOTIDE SEQUENCE [LARGE SCALE GENOMIC DNA]</scope>
    <source>
        <strain evidence="2 3">CECT 8654</strain>
    </source>
</reference>
<proteinExistence type="predicted"/>
<gene>
    <name evidence="2" type="ORF">FHR99_000610</name>
</gene>
<dbReference type="PANTHER" id="PTHR37166:SF1">
    <property type="entry name" value="PROTEIN FLAG"/>
    <property type="match status" value="1"/>
</dbReference>
<sequence>MDINVNKSQGVATADAATRSSPNPDSGKTLPVLPVSKGNSGQAAVVLEGGKSASPPPELKMSSETVERLNKVLQERARELEFSVDEDSGHIVVRVIHKESGEVIRQLPPEVVLRFADAFTKGTGSLVEEFA</sequence>
<keyword evidence="3" id="KW-1185">Reference proteome</keyword>
<dbReference type="AlphaFoldDB" id="A0A7W4W2V0"/>
<protein>
    <recommendedName>
        <fullName evidence="4">Flagellar protein FlaG</fullName>
    </recommendedName>
</protein>
<comment type="caution">
    <text evidence="2">The sequence shown here is derived from an EMBL/GenBank/DDBJ whole genome shotgun (WGS) entry which is preliminary data.</text>
</comment>
<accession>A0A7W4W2V0</accession>
<dbReference type="SUPFAM" id="SSF160214">
    <property type="entry name" value="FlaG-like"/>
    <property type="match status" value="1"/>
</dbReference>
<evidence type="ECO:0000256" key="1">
    <source>
        <dbReference type="SAM" id="MobiDB-lite"/>
    </source>
</evidence>
<dbReference type="PANTHER" id="PTHR37166">
    <property type="entry name" value="PROTEIN FLAG"/>
    <property type="match status" value="1"/>
</dbReference>
<evidence type="ECO:0000313" key="2">
    <source>
        <dbReference type="EMBL" id="MBB3046374.1"/>
    </source>
</evidence>
<dbReference type="EMBL" id="JACHWY010000001">
    <property type="protein sequence ID" value="MBB3046374.1"/>
    <property type="molecule type" value="Genomic_DNA"/>
</dbReference>
<dbReference type="InterPro" id="IPR005186">
    <property type="entry name" value="FlaG"/>
</dbReference>
<organism evidence="2 3">
    <name type="scientific">Litorivivens lipolytica</name>
    <dbReference type="NCBI Taxonomy" id="1524264"/>
    <lineage>
        <taxon>Bacteria</taxon>
        <taxon>Pseudomonadati</taxon>
        <taxon>Pseudomonadota</taxon>
        <taxon>Gammaproteobacteria</taxon>
        <taxon>Litorivivens</taxon>
    </lineage>
</organism>
<feature type="compositionally biased region" description="Polar residues" evidence="1">
    <location>
        <begin position="1"/>
        <end position="11"/>
    </location>
</feature>
<dbReference type="Gene3D" id="3.30.160.170">
    <property type="entry name" value="FlaG-like"/>
    <property type="match status" value="1"/>
</dbReference>
<name>A0A7W4W2V0_9GAMM</name>
<dbReference type="Pfam" id="PF03646">
    <property type="entry name" value="FlaG"/>
    <property type="match status" value="1"/>
</dbReference>
<evidence type="ECO:0000313" key="3">
    <source>
        <dbReference type="Proteomes" id="UP000537130"/>
    </source>
</evidence>
<dbReference type="Proteomes" id="UP000537130">
    <property type="component" value="Unassembled WGS sequence"/>
</dbReference>
<evidence type="ECO:0008006" key="4">
    <source>
        <dbReference type="Google" id="ProtNLM"/>
    </source>
</evidence>